<proteinExistence type="predicted"/>
<accession>A0A5C3LTI9</accession>
<dbReference type="AlphaFoldDB" id="A0A5C3LTI9"/>
<dbReference type="Proteomes" id="UP000308652">
    <property type="component" value="Unassembled WGS sequence"/>
</dbReference>
<organism evidence="1 2">
    <name type="scientific">Crucibulum laeve</name>
    <dbReference type="NCBI Taxonomy" id="68775"/>
    <lineage>
        <taxon>Eukaryota</taxon>
        <taxon>Fungi</taxon>
        <taxon>Dikarya</taxon>
        <taxon>Basidiomycota</taxon>
        <taxon>Agaricomycotina</taxon>
        <taxon>Agaricomycetes</taxon>
        <taxon>Agaricomycetidae</taxon>
        <taxon>Agaricales</taxon>
        <taxon>Agaricineae</taxon>
        <taxon>Nidulariaceae</taxon>
        <taxon>Crucibulum</taxon>
    </lineage>
</organism>
<dbReference type="OrthoDB" id="341421at2759"/>
<name>A0A5C3LTI9_9AGAR</name>
<keyword evidence="2" id="KW-1185">Reference proteome</keyword>
<dbReference type="EMBL" id="ML213615">
    <property type="protein sequence ID" value="TFK36240.1"/>
    <property type="molecule type" value="Genomic_DNA"/>
</dbReference>
<gene>
    <name evidence="1" type="ORF">BDQ12DRAFT_687074</name>
</gene>
<reference evidence="1 2" key="1">
    <citation type="journal article" date="2019" name="Nat. Ecol. Evol.">
        <title>Megaphylogeny resolves global patterns of mushroom evolution.</title>
        <authorList>
            <person name="Varga T."/>
            <person name="Krizsan K."/>
            <person name="Foldi C."/>
            <person name="Dima B."/>
            <person name="Sanchez-Garcia M."/>
            <person name="Sanchez-Ramirez S."/>
            <person name="Szollosi G.J."/>
            <person name="Szarkandi J.G."/>
            <person name="Papp V."/>
            <person name="Albert L."/>
            <person name="Andreopoulos W."/>
            <person name="Angelini C."/>
            <person name="Antonin V."/>
            <person name="Barry K.W."/>
            <person name="Bougher N.L."/>
            <person name="Buchanan P."/>
            <person name="Buyck B."/>
            <person name="Bense V."/>
            <person name="Catcheside P."/>
            <person name="Chovatia M."/>
            <person name="Cooper J."/>
            <person name="Damon W."/>
            <person name="Desjardin D."/>
            <person name="Finy P."/>
            <person name="Geml J."/>
            <person name="Haridas S."/>
            <person name="Hughes K."/>
            <person name="Justo A."/>
            <person name="Karasinski D."/>
            <person name="Kautmanova I."/>
            <person name="Kiss B."/>
            <person name="Kocsube S."/>
            <person name="Kotiranta H."/>
            <person name="LaButti K.M."/>
            <person name="Lechner B.E."/>
            <person name="Liimatainen K."/>
            <person name="Lipzen A."/>
            <person name="Lukacs Z."/>
            <person name="Mihaltcheva S."/>
            <person name="Morgado L.N."/>
            <person name="Niskanen T."/>
            <person name="Noordeloos M.E."/>
            <person name="Ohm R.A."/>
            <person name="Ortiz-Santana B."/>
            <person name="Ovrebo C."/>
            <person name="Racz N."/>
            <person name="Riley R."/>
            <person name="Savchenko A."/>
            <person name="Shiryaev A."/>
            <person name="Soop K."/>
            <person name="Spirin V."/>
            <person name="Szebenyi C."/>
            <person name="Tomsovsky M."/>
            <person name="Tulloss R.E."/>
            <person name="Uehling J."/>
            <person name="Grigoriev I.V."/>
            <person name="Vagvolgyi C."/>
            <person name="Papp T."/>
            <person name="Martin F.M."/>
            <person name="Miettinen O."/>
            <person name="Hibbett D.S."/>
            <person name="Nagy L.G."/>
        </authorList>
    </citation>
    <scope>NUCLEOTIDE SEQUENCE [LARGE SCALE GENOMIC DNA]</scope>
    <source>
        <strain evidence="1 2">CBS 166.37</strain>
    </source>
</reference>
<evidence type="ECO:0000313" key="2">
    <source>
        <dbReference type="Proteomes" id="UP000308652"/>
    </source>
</evidence>
<sequence>MGLTDNIVVKDFMFCAEHGDEYCHKCCCDHRMGNNVRIEDELGDMSEFFEFEVEERQPINAYAHGAVVAVQTEESYECESHRKVDCEKCFDWVAIIKKEAETIEEEGRWPTARRSWTVGAVDVGVEA</sequence>
<evidence type="ECO:0000313" key="1">
    <source>
        <dbReference type="EMBL" id="TFK36240.1"/>
    </source>
</evidence>
<protein>
    <submittedName>
        <fullName evidence="1">Uncharacterized protein</fullName>
    </submittedName>
</protein>